<keyword evidence="3" id="KW-1185">Reference proteome</keyword>
<dbReference type="Proteomes" id="UP000199701">
    <property type="component" value="Unassembled WGS sequence"/>
</dbReference>
<evidence type="ECO:0000259" key="1">
    <source>
        <dbReference type="PROSITE" id="PS51202"/>
    </source>
</evidence>
<dbReference type="AlphaFoldDB" id="A0A1I0RKR4"/>
<name>A0A1I0RKR4_9FIRM</name>
<dbReference type="RefSeq" id="WP_092456775.1">
    <property type="nucleotide sequence ID" value="NZ_FOJI01000018.1"/>
</dbReference>
<dbReference type="GO" id="GO:0008324">
    <property type="term" value="F:monoatomic cation transmembrane transporter activity"/>
    <property type="evidence" value="ECO:0007669"/>
    <property type="project" value="InterPro"/>
</dbReference>
<dbReference type="STRING" id="99656.SAMN05421659_1181"/>
<feature type="domain" description="RCK C-terminal" evidence="1">
    <location>
        <begin position="109"/>
        <end position="190"/>
    </location>
</feature>
<dbReference type="Gene3D" id="3.30.70.1450">
    <property type="entry name" value="Regulator of K+ conductance, C-terminal domain"/>
    <property type="match status" value="1"/>
</dbReference>
<dbReference type="InterPro" id="IPR011990">
    <property type="entry name" value="TPR-like_helical_dom_sf"/>
</dbReference>
<protein>
    <submittedName>
        <fullName evidence="2">TrkA-C domain-containing protein</fullName>
    </submittedName>
</protein>
<dbReference type="GO" id="GO:0006813">
    <property type="term" value="P:potassium ion transport"/>
    <property type="evidence" value="ECO:0007669"/>
    <property type="project" value="InterPro"/>
</dbReference>
<accession>A0A1I0RKR4</accession>
<reference evidence="2 3" key="1">
    <citation type="submission" date="2016-10" db="EMBL/GenBank/DDBJ databases">
        <authorList>
            <person name="de Groot N.N."/>
        </authorList>
    </citation>
    <scope>NUCLEOTIDE SEQUENCE [LARGE SCALE GENOMIC DNA]</scope>
    <source>
        <strain evidence="2 3">DSM 9179</strain>
    </source>
</reference>
<dbReference type="SUPFAM" id="SSF48452">
    <property type="entry name" value="TPR-like"/>
    <property type="match status" value="1"/>
</dbReference>
<sequence>MDRFEMISSKFIDYIREAANEIHNHEFEKSYKTIINAININPNAPEPHNLLGIWYEFKNNNDLARKHYRAAYALDPTYKPASENLERVCTFFEAKRKQVNFGEEILEEQEKAKEQKDKLKLIEVEIESGYCACGKQIKDLGISADIIIGYILRGNNTIVPNGKTEIREGDKLMIFTNMVSHKTVISGLIGDK</sequence>
<dbReference type="InterPro" id="IPR006037">
    <property type="entry name" value="RCK_C"/>
</dbReference>
<dbReference type="SUPFAM" id="SSF116726">
    <property type="entry name" value="TrkA C-terminal domain-like"/>
    <property type="match status" value="1"/>
</dbReference>
<dbReference type="Pfam" id="PF02080">
    <property type="entry name" value="TrkA_C"/>
    <property type="match status" value="1"/>
</dbReference>
<dbReference type="OrthoDB" id="1690769at2"/>
<evidence type="ECO:0000313" key="3">
    <source>
        <dbReference type="Proteomes" id="UP000199701"/>
    </source>
</evidence>
<dbReference type="EMBL" id="FOJI01000018">
    <property type="protein sequence ID" value="SEW41694.1"/>
    <property type="molecule type" value="Genomic_DNA"/>
</dbReference>
<proteinExistence type="predicted"/>
<dbReference type="PROSITE" id="PS51202">
    <property type="entry name" value="RCK_C"/>
    <property type="match status" value="1"/>
</dbReference>
<gene>
    <name evidence="2" type="ORF">SAMN05421659_1181</name>
</gene>
<evidence type="ECO:0000313" key="2">
    <source>
        <dbReference type="EMBL" id="SEW41694.1"/>
    </source>
</evidence>
<organism evidence="2 3">
    <name type="scientific">[Clostridium] fimetarium</name>
    <dbReference type="NCBI Taxonomy" id="99656"/>
    <lineage>
        <taxon>Bacteria</taxon>
        <taxon>Bacillati</taxon>
        <taxon>Bacillota</taxon>
        <taxon>Clostridia</taxon>
        <taxon>Lachnospirales</taxon>
        <taxon>Lachnospiraceae</taxon>
    </lineage>
</organism>
<dbReference type="InterPro" id="IPR036721">
    <property type="entry name" value="RCK_C_sf"/>
</dbReference>
<dbReference type="Gene3D" id="1.25.40.10">
    <property type="entry name" value="Tetratricopeptide repeat domain"/>
    <property type="match status" value="1"/>
</dbReference>